<dbReference type="Gene3D" id="1.20.1050.10">
    <property type="match status" value="1"/>
</dbReference>
<keyword evidence="3" id="KW-0808">Transferase</keyword>
<evidence type="ECO:0000259" key="1">
    <source>
        <dbReference type="PROSITE" id="PS50404"/>
    </source>
</evidence>
<protein>
    <submittedName>
        <fullName evidence="3">Glutathione S-transferase</fullName>
    </submittedName>
</protein>
<dbReference type="RefSeq" id="WP_043392359.1">
    <property type="nucleotide sequence ID" value="NZ_JPMI01000055.1"/>
</dbReference>
<dbReference type="AlphaFoldDB" id="A0A084SY74"/>
<dbReference type="InterPro" id="IPR036282">
    <property type="entry name" value="Glutathione-S-Trfase_C_sf"/>
</dbReference>
<sequence>MSDELVFYTNPMSRGRIVRWMLEEIGQPYKTEVLEYGTTMKAPAYLAINPMGKVPAIRHGDTVVTEAAAICTYLADVFPQANLAPAPGSHERGPYYRWLFFGAGPVESAVSNKAMGFQVPPERAGTVGYGSLDSVLNALENALSKSDYLAGDRFTAADVYTGSQIGWGMQFGSIEKRPVFERYAERINSRPAAIRARQIDDALLPKK</sequence>
<dbReference type="EMBL" id="JPMI01000055">
    <property type="protein sequence ID" value="KFA93409.1"/>
    <property type="molecule type" value="Genomic_DNA"/>
</dbReference>
<evidence type="ECO:0000259" key="2">
    <source>
        <dbReference type="PROSITE" id="PS50405"/>
    </source>
</evidence>
<dbReference type="InterPro" id="IPR004045">
    <property type="entry name" value="Glutathione_S-Trfase_N"/>
</dbReference>
<organism evidence="3 4">
    <name type="scientific">Archangium violaceum Cb vi76</name>
    <dbReference type="NCBI Taxonomy" id="1406225"/>
    <lineage>
        <taxon>Bacteria</taxon>
        <taxon>Pseudomonadati</taxon>
        <taxon>Myxococcota</taxon>
        <taxon>Myxococcia</taxon>
        <taxon>Myxococcales</taxon>
        <taxon>Cystobacterineae</taxon>
        <taxon>Archangiaceae</taxon>
        <taxon>Archangium</taxon>
    </lineage>
</organism>
<dbReference type="InterPro" id="IPR004046">
    <property type="entry name" value="GST_C"/>
</dbReference>
<dbReference type="CDD" id="cd03046">
    <property type="entry name" value="GST_N_GTT1_like"/>
    <property type="match status" value="1"/>
</dbReference>
<dbReference type="GO" id="GO:0016740">
    <property type="term" value="F:transferase activity"/>
    <property type="evidence" value="ECO:0007669"/>
    <property type="project" value="UniProtKB-KW"/>
</dbReference>
<proteinExistence type="predicted"/>
<comment type="caution">
    <text evidence="3">The sequence shown here is derived from an EMBL/GenBank/DDBJ whole genome shotgun (WGS) entry which is preliminary data.</text>
</comment>
<dbReference type="InterPro" id="IPR036249">
    <property type="entry name" value="Thioredoxin-like_sf"/>
</dbReference>
<gene>
    <name evidence="3" type="ORF">Q664_09505</name>
</gene>
<evidence type="ECO:0000313" key="3">
    <source>
        <dbReference type="EMBL" id="KFA93409.1"/>
    </source>
</evidence>
<dbReference type="PANTHER" id="PTHR44051">
    <property type="entry name" value="GLUTATHIONE S-TRANSFERASE-RELATED"/>
    <property type="match status" value="1"/>
</dbReference>
<dbReference type="Pfam" id="PF13409">
    <property type="entry name" value="GST_N_2"/>
    <property type="match status" value="1"/>
</dbReference>
<dbReference type="PROSITE" id="PS50405">
    <property type="entry name" value="GST_CTER"/>
    <property type="match status" value="1"/>
</dbReference>
<dbReference type="Gene3D" id="3.40.30.10">
    <property type="entry name" value="Glutaredoxin"/>
    <property type="match status" value="1"/>
</dbReference>
<accession>A0A084SY74</accession>
<reference evidence="3 4" key="1">
    <citation type="submission" date="2014-07" db="EMBL/GenBank/DDBJ databases">
        <title>Draft Genome Sequence of Gephyronic Acid Producer, Cystobacter violaceus Strain Cb vi76.</title>
        <authorList>
            <person name="Stevens D.C."/>
            <person name="Young J."/>
            <person name="Carmichael R."/>
            <person name="Tan J."/>
            <person name="Taylor R.E."/>
        </authorList>
    </citation>
    <scope>NUCLEOTIDE SEQUENCE [LARGE SCALE GENOMIC DNA]</scope>
    <source>
        <strain evidence="3 4">Cb vi76</strain>
    </source>
</reference>
<feature type="domain" description="GST C-terminal" evidence="2">
    <location>
        <begin position="88"/>
        <end position="207"/>
    </location>
</feature>
<dbReference type="Proteomes" id="UP000028547">
    <property type="component" value="Unassembled WGS sequence"/>
</dbReference>
<feature type="domain" description="GST N-terminal" evidence="1">
    <location>
        <begin position="2"/>
        <end position="82"/>
    </location>
</feature>
<dbReference type="SFLD" id="SFLDG01150">
    <property type="entry name" value="Main.1:_Beta-like"/>
    <property type="match status" value="1"/>
</dbReference>
<dbReference type="InterPro" id="IPR010987">
    <property type="entry name" value="Glutathione-S-Trfase_C-like"/>
</dbReference>
<dbReference type="PANTHER" id="PTHR44051:SF21">
    <property type="entry name" value="GLUTATHIONE S-TRANSFERASE FAMILY PROTEIN"/>
    <property type="match status" value="1"/>
</dbReference>
<dbReference type="SFLD" id="SFLDS00019">
    <property type="entry name" value="Glutathione_Transferase_(cytos"/>
    <property type="match status" value="1"/>
</dbReference>
<dbReference type="SUPFAM" id="SSF52833">
    <property type="entry name" value="Thioredoxin-like"/>
    <property type="match status" value="1"/>
</dbReference>
<dbReference type="CDD" id="cd03207">
    <property type="entry name" value="GST_C_8"/>
    <property type="match status" value="1"/>
</dbReference>
<dbReference type="Pfam" id="PF00043">
    <property type="entry name" value="GST_C"/>
    <property type="match status" value="1"/>
</dbReference>
<dbReference type="SFLD" id="SFLDG00358">
    <property type="entry name" value="Main_(cytGST)"/>
    <property type="match status" value="1"/>
</dbReference>
<dbReference type="InterPro" id="IPR040079">
    <property type="entry name" value="Glutathione_S-Trfase"/>
</dbReference>
<name>A0A084SY74_9BACT</name>
<dbReference type="SUPFAM" id="SSF47616">
    <property type="entry name" value="GST C-terminal domain-like"/>
    <property type="match status" value="1"/>
</dbReference>
<evidence type="ECO:0000313" key="4">
    <source>
        <dbReference type="Proteomes" id="UP000028547"/>
    </source>
</evidence>
<dbReference type="PROSITE" id="PS50404">
    <property type="entry name" value="GST_NTER"/>
    <property type="match status" value="1"/>
</dbReference>